<comment type="caution">
    <text evidence="14">The sequence shown here is derived from an EMBL/GenBank/DDBJ whole genome shotgun (WGS) entry which is preliminary data.</text>
</comment>
<dbReference type="AlphaFoldDB" id="A0A0C2E6U1"/>
<evidence type="ECO:0000313" key="16">
    <source>
        <dbReference type="Proteomes" id="UP000031546"/>
    </source>
</evidence>
<evidence type="ECO:0000256" key="7">
    <source>
        <dbReference type="ARBA" id="ARBA00023125"/>
    </source>
</evidence>
<dbReference type="SUPFAM" id="SSF56349">
    <property type="entry name" value="DNA breaking-rejoining enzymes"/>
    <property type="match status" value="1"/>
</dbReference>
<dbReference type="GO" id="GO:0009037">
    <property type="term" value="F:tyrosine-based site-specific recombinase activity"/>
    <property type="evidence" value="ECO:0007669"/>
    <property type="project" value="UniProtKB-UniRule"/>
</dbReference>
<dbReference type="NCBIfam" id="TIGR02224">
    <property type="entry name" value="recomb_XerC"/>
    <property type="match status" value="1"/>
</dbReference>
<evidence type="ECO:0000256" key="9">
    <source>
        <dbReference type="ARBA" id="ARBA00023306"/>
    </source>
</evidence>
<comment type="similarity">
    <text evidence="2 10">Belongs to the 'phage' integrase family. XerC subfamily.</text>
</comment>
<feature type="domain" description="Tyr recombinase" evidence="12">
    <location>
        <begin position="104"/>
        <end position="284"/>
    </location>
</feature>
<dbReference type="InterPro" id="IPR013762">
    <property type="entry name" value="Integrase-like_cat_sf"/>
</dbReference>
<dbReference type="GO" id="GO:0051301">
    <property type="term" value="P:cell division"/>
    <property type="evidence" value="ECO:0007669"/>
    <property type="project" value="UniProtKB-UniRule"/>
</dbReference>
<evidence type="ECO:0000313" key="17">
    <source>
        <dbReference type="Proteomes" id="UP000527860"/>
    </source>
</evidence>
<evidence type="ECO:0000256" key="8">
    <source>
        <dbReference type="ARBA" id="ARBA00023172"/>
    </source>
</evidence>
<comment type="subunit">
    <text evidence="10">Forms a cyclic heterotetrameric complex composed of two molecules of XerC and two molecules of XerD.</text>
</comment>
<keyword evidence="9 10" id="KW-0131">Cell cycle</keyword>
<dbReference type="PANTHER" id="PTHR30349:SF77">
    <property type="entry name" value="TYROSINE RECOMBINASE XERC"/>
    <property type="match status" value="1"/>
</dbReference>
<keyword evidence="7 10" id="KW-0238">DNA-binding</keyword>
<evidence type="ECO:0000313" key="14">
    <source>
        <dbReference type="EMBL" id="KIH71042.1"/>
    </source>
</evidence>
<evidence type="ECO:0000256" key="4">
    <source>
        <dbReference type="ARBA" id="ARBA00022618"/>
    </source>
</evidence>
<evidence type="ECO:0000256" key="1">
    <source>
        <dbReference type="ARBA" id="ARBA00004496"/>
    </source>
</evidence>
<dbReference type="InterPro" id="IPR050090">
    <property type="entry name" value="Tyrosine_recombinase_XerCD"/>
</dbReference>
<evidence type="ECO:0000313" key="15">
    <source>
        <dbReference type="EMBL" id="MDB0580270.1"/>
    </source>
</evidence>
<feature type="active site" evidence="10">
    <location>
        <position position="168"/>
    </location>
</feature>
<feature type="active site" evidence="10">
    <location>
        <position position="236"/>
    </location>
</feature>
<dbReference type="InterPro" id="IPR002104">
    <property type="entry name" value="Integrase_catalytic"/>
</dbReference>
<keyword evidence="6 10" id="KW-0229">DNA integration</keyword>
<dbReference type="InterPro" id="IPR011931">
    <property type="entry name" value="Recomb_XerC"/>
</dbReference>
<evidence type="ECO:0000256" key="10">
    <source>
        <dbReference type="HAMAP-Rule" id="MF_01808"/>
    </source>
</evidence>
<dbReference type="Gene3D" id="1.10.443.10">
    <property type="entry name" value="Intergrase catalytic core"/>
    <property type="match status" value="1"/>
</dbReference>
<dbReference type="Pfam" id="PF02899">
    <property type="entry name" value="Phage_int_SAM_1"/>
    <property type="match status" value="1"/>
</dbReference>
<dbReference type="NCBIfam" id="NF040815">
    <property type="entry name" value="recomb_XerA_Arch"/>
    <property type="match status" value="1"/>
</dbReference>
<keyword evidence="5 10" id="KW-0159">Chromosome partition</keyword>
<dbReference type="GO" id="GO:0003677">
    <property type="term" value="F:DNA binding"/>
    <property type="evidence" value="ECO:0007669"/>
    <property type="project" value="UniProtKB-UniRule"/>
</dbReference>
<comment type="subcellular location">
    <subcellularLocation>
        <location evidence="1 10">Cytoplasm</location>
    </subcellularLocation>
</comment>
<dbReference type="EMBL" id="JABEVU030000001">
    <property type="protein sequence ID" value="MDB0580270.1"/>
    <property type="molecule type" value="Genomic_DNA"/>
</dbReference>
<dbReference type="CDD" id="cd00798">
    <property type="entry name" value="INT_XerDC_C"/>
    <property type="match status" value="1"/>
</dbReference>
<dbReference type="InterPro" id="IPR010998">
    <property type="entry name" value="Integrase_recombinase_N"/>
</dbReference>
<dbReference type="PROSITE" id="PS51898">
    <property type="entry name" value="TYR_RECOMBINASE"/>
    <property type="match status" value="1"/>
</dbReference>
<dbReference type="Proteomes" id="UP000527860">
    <property type="component" value="Unassembled WGS sequence"/>
</dbReference>
<dbReference type="InterPro" id="IPR004107">
    <property type="entry name" value="Integrase_SAM-like_N"/>
</dbReference>
<feature type="active site" evidence="10">
    <location>
        <position position="262"/>
    </location>
</feature>
<evidence type="ECO:0000256" key="5">
    <source>
        <dbReference type="ARBA" id="ARBA00022829"/>
    </source>
</evidence>
<reference evidence="15 17" key="4">
    <citation type="submission" date="2022-12" db="EMBL/GenBank/DDBJ databases">
        <title>Genome analysis and biological profiling of marine Salinicoccus roseus MOSEL-ME25.</title>
        <authorList>
            <person name="Mirza F.T."/>
            <person name="Xie Y."/>
            <person name="Shinwari Z.K."/>
        </authorList>
    </citation>
    <scope>NUCLEOTIDE SEQUENCE [LARGE SCALE GENOMIC DNA]</scope>
    <source>
        <strain evidence="15 17">MOSEL-ME25</strain>
    </source>
</reference>
<dbReference type="InterPro" id="IPR044068">
    <property type="entry name" value="CB"/>
</dbReference>
<evidence type="ECO:0000256" key="2">
    <source>
        <dbReference type="ARBA" id="ARBA00006657"/>
    </source>
</evidence>
<dbReference type="InterPro" id="IPR023009">
    <property type="entry name" value="Tyrosine_recombinase_XerC/XerD"/>
</dbReference>
<evidence type="ECO:0000256" key="6">
    <source>
        <dbReference type="ARBA" id="ARBA00022908"/>
    </source>
</evidence>
<comment type="function">
    <text evidence="10">Site-specific tyrosine recombinase, which acts by catalyzing the cutting and rejoining of the recombining DNA molecules. The XerC-XerD complex is essential to convert dimers of the bacterial chromosome into monomers to permit their segregation at cell division. It also contributes to the segregational stability of plasmids.</text>
</comment>
<feature type="active site" evidence="10">
    <location>
        <position position="239"/>
    </location>
</feature>
<feature type="active site" evidence="10">
    <location>
        <position position="144"/>
    </location>
</feature>
<proteinExistence type="inferred from homology"/>
<name>A0A0C2E6U1_9STAP</name>
<dbReference type="InterPro" id="IPR011010">
    <property type="entry name" value="DNA_brk_join_enz"/>
</dbReference>
<dbReference type="GO" id="GO:0006313">
    <property type="term" value="P:DNA transposition"/>
    <property type="evidence" value="ECO:0007669"/>
    <property type="project" value="UniProtKB-UniRule"/>
</dbReference>
<dbReference type="PROSITE" id="PS51900">
    <property type="entry name" value="CB"/>
    <property type="match status" value="1"/>
</dbReference>
<dbReference type="RefSeq" id="WP_040105641.1">
    <property type="nucleotide sequence ID" value="NZ_JABEVU030000001.1"/>
</dbReference>
<evidence type="ECO:0000256" key="11">
    <source>
        <dbReference type="NCBIfam" id="TIGR02224"/>
    </source>
</evidence>
<dbReference type="STRING" id="45670.SN16_05640"/>
<evidence type="ECO:0000259" key="13">
    <source>
        <dbReference type="PROSITE" id="PS51900"/>
    </source>
</evidence>
<keyword evidence="3 10" id="KW-0963">Cytoplasm</keyword>
<dbReference type="GO" id="GO:0007059">
    <property type="term" value="P:chromosome segregation"/>
    <property type="evidence" value="ECO:0007669"/>
    <property type="project" value="UniProtKB-UniRule"/>
</dbReference>
<dbReference type="GeneID" id="77845032"/>
<dbReference type="OrthoDB" id="9801717at2"/>
<feature type="active site" description="O-(3'-phospho-DNA)-tyrosine intermediate" evidence="10">
    <location>
        <position position="271"/>
    </location>
</feature>
<evidence type="ECO:0000259" key="12">
    <source>
        <dbReference type="PROSITE" id="PS51898"/>
    </source>
</evidence>
<keyword evidence="4 10" id="KW-0132">Cell division</keyword>
<gene>
    <name evidence="10 15" type="primary">xerC</name>
    <name evidence="15" type="ORF">F7P68_0006985</name>
    <name evidence="14" type="ORF">SN16_05640</name>
</gene>
<dbReference type="Proteomes" id="UP000031546">
    <property type="component" value="Unassembled WGS sequence"/>
</dbReference>
<feature type="domain" description="Core-binding (CB)" evidence="13">
    <location>
        <begin position="1"/>
        <end position="83"/>
    </location>
</feature>
<sequence>MDHLGNFMEQLTYQRNLSSHTVSNYKRDINEFLRFLTQEGLDIETFKYMDARNYLNMLYQKQLKKSTVSRKISALRSFYNYLIDKGIRNSNPFTNLPNPKRDKPLPGFLYENEIRGLFDSLDQDSKMYERDRAILELLYATGMRASELLGLTLSHIDFDHGLLKVRGKGNKERVLPFGTHASEALKAYIEKHDQAIEANGTLWINQRNGPLTDRGLRYVIDMMVKRSASDLHLHPHKIRHSFATHMLNNGADLRAVQELLGHESLSTTQKYTHVSKEQLRKTYLAHHPANQKR</sequence>
<dbReference type="HAMAP" id="MF_01808">
    <property type="entry name" value="Recomb_XerC_XerD"/>
    <property type="match status" value="1"/>
</dbReference>
<dbReference type="Gene3D" id="1.10.150.130">
    <property type="match status" value="1"/>
</dbReference>
<accession>A0A0C2E6U1</accession>
<dbReference type="GO" id="GO:0005737">
    <property type="term" value="C:cytoplasm"/>
    <property type="evidence" value="ECO:0007669"/>
    <property type="project" value="UniProtKB-SubCell"/>
</dbReference>
<dbReference type="Pfam" id="PF00589">
    <property type="entry name" value="Phage_integrase"/>
    <property type="match status" value="1"/>
</dbReference>
<keyword evidence="8 10" id="KW-0233">DNA recombination</keyword>
<reference evidence="15" key="3">
    <citation type="submission" date="2020-04" db="EMBL/GenBank/DDBJ databases">
        <authorList>
            <person name="Tanveer F."/>
            <person name="Xie Y."/>
            <person name="Shinwari Z.K."/>
        </authorList>
    </citation>
    <scope>NUCLEOTIDE SEQUENCE</scope>
    <source>
        <strain evidence="15">MOSEL-ME25</strain>
    </source>
</reference>
<dbReference type="NCBIfam" id="NF001399">
    <property type="entry name" value="PRK00283.1"/>
    <property type="match status" value="1"/>
</dbReference>
<organism evidence="14 16">
    <name type="scientific">Salinicoccus roseus</name>
    <dbReference type="NCBI Taxonomy" id="45670"/>
    <lineage>
        <taxon>Bacteria</taxon>
        <taxon>Bacillati</taxon>
        <taxon>Bacillota</taxon>
        <taxon>Bacilli</taxon>
        <taxon>Bacillales</taxon>
        <taxon>Staphylococcaceae</taxon>
        <taxon>Salinicoccus</taxon>
    </lineage>
</organism>
<dbReference type="EMBL" id="JXII01000004">
    <property type="protein sequence ID" value="KIH71042.1"/>
    <property type="molecule type" value="Genomic_DNA"/>
</dbReference>
<keyword evidence="17" id="KW-1185">Reference proteome</keyword>
<protein>
    <recommendedName>
        <fullName evidence="10 11">Tyrosine recombinase XerC</fullName>
    </recommendedName>
</protein>
<reference evidence="14 16" key="1">
    <citation type="submission" date="2015-01" db="EMBL/GenBank/DDBJ databases">
        <title>Genome sequences of high lactate-tolerant strain Salinicoccus roseus W12 with industrial interest.</title>
        <authorList>
            <person name="Wang H."/>
            <person name="Yu B."/>
        </authorList>
    </citation>
    <scope>NUCLEOTIDE SEQUENCE [LARGE SCALE GENOMIC DNA]</scope>
    <source>
        <strain evidence="14 16">W12</strain>
    </source>
</reference>
<reference evidence="17" key="2">
    <citation type="submission" date="2020-04" db="EMBL/GenBank/DDBJ databases">
        <title>Genome analysis and biological profiling of marine Cellulosimicrobium funkei MOSEL-ME6.</title>
        <authorList>
            <person name="Tanveer F."/>
            <person name="Xie Y."/>
            <person name="Shinwari Z.K."/>
        </authorList>
    </citation>
    <scope>NUCLEOTIDE SEQUENCE [LARGE SCALE GENOMIC DNA]</scope>
    <source>
        <strain evidence="17">MOSEL-ME25</strain>
    </source>
</reference>
<evidence type="ECO:0000256" key="3">
    <source>
        <dbReference type="ARBA" id="ARBA00022490"/>
    </source>
</evidence>
<dbReference type="PANTHER" id="PTHR30349">
    <property type="entry name" value="PHAGE INTEGRASE-RELATED"/>
    <property type="match status" value="1"/>
</dbReference>